<feature type="domain" description="DUF6249" evidence="2">
    <location>
        <begin position="27"/>
        <end position="126"/>
    </location>
</feature>
<keyword evidence="1" id="KW-0812">Transmembrane</keyword>
<dbReference type="InterPro" id="IPR046216">
    <property type="entry name" value="DUF6249"/>
</dbReference>
<reference evidence="3" key="1">
    <citation type="submission" date="2016-10" db="EMBL/GenBank/DDBJ databases">
        <title>Sequence of Gallionella enrichment culture.</title>
        <authorList>
            <person name="Poehlein A."/>
            <person name="Muehling M."/>
            <person name="Daniel R."/>
        </authorList>
    </citation>
    <scope>NUCLEOTIDE SEQUENCE</scope>
</reference>
<organism evidence="3">
    <name type="scientific">mine drainage metagenome</name>
    <dbReference type="NCBI Taxonomy" id="410659"/>
    <lineage>
        <taxon>unclassified sequences</taxon>
        <taxon>metagenomes</taxon>
        <taxon>ecological metagenomes</taxon>
    </lineage>
</organism>
<feature type="transmembrane region" description="Helical" evidence="1">
    <location>
        <begin position="109"/>
        <end position="131"/>
    </location>
</feature>
<proteinExistence type="predicted"/>
<dbReference type="Pfam" id="PF19762">
    <property type="entry name" value="DUF6249"/>
    <property type="match status" value="1"/>
</dbReference>
<name>A0A1J5SN90_9ZZZZ</name>
<gene>
    <name evidence="3" type="ORF">GALL_164350</name>
</gene>
<dbReference type="EMBL" id="MLJW01000083">
    <property type="protein sequence ID" value="OIR01534.1"/>
    <property type="molecule type" value="Genomic_DNA"/>
</dbReference>
<sequence>MTHPLDSLFLMNIPFLADLNPDQLRLLIVFGFVIVLVAIRSFARFQRQKMWHDTVRAAIDKGQPIPDALAKMPSWRRGQCGGPWMWYRGLIWIAVGVGLYLVDTGGVRQWAPLPICVGAALLIGGVVSSLIGNKHRDSQNPTSER</sequence>
<dbReference type="AlphaFoldDB" id="A0A1J5SN90"/>
<feature type="transmembrane region" description="Helical" evidence="1">
    <location>
        <begin position="24"/>
        <end position="43"/>
    </location>
</feature>
<keyword evidence="1" id="KW-0472">Membrane</keyword>
<keyword evidence="1" id="KW-1133">Transmembrane helix</keyword>
<feature type="transmembrane region" description="Helical" evidence="1">
    <location>
        <begin position="85"/>
        <end position="103"/>
    </location>
</feature>
<protein>
    <recommendedName>
        <fullName evidence="2">DUF6249 domain-containing protein</fullName>
    </recommendedName>
</protein>
<evidence type="ECO:0000259" key="2">
    <source>
        <dbReference type="Pfam" id="PF19762"/>
    </source>
</evidence>
<accession>A0A1J5SN90</accession>
<evidence type="ECO:0000256" key="1">
    <source>
        <dbReference type="SAM" id="Phobius"/>
    </source>
</evidence>
<evidence type="ECO:0000313" key="3">
    <source>
        <dbReference type="EMBL" id="OIR01534.1"/>
    </source>
</evidence>
<comment type="caution">
    <text evidence="3">The sequence shown here is derived from an EMBL/GenBank/DDBJ whole genome shotgun (WGS) entry which is preliminary data.</text>
</comment>